<accession>A0A0E0Q892</accession>
<evidence type="ECO:0000256" key="1">
    <source>
        <dbReference type="SAM" id="MobiDB-lite"/>
    </source>
</evidence>
<dbReference type="EnsemblPlants" id="ORUFI07G14730.1">
    <property type="protein sequence ID" value="ORUFI07G14730.1"/>
    <property type="gene ID" value="ORUFI07G14730"/>
</dbReference>
<sequence>MGRWMEAASSSGGDRGSDGGWKQRAAGVGIEAAAVEEQQRTVQLGTEEASDVVVEGSSDPDRPSDANSGADWFVQFGGATCCCWVLMDGLMTDEGAHKRRGEWTGYVMGEGKHMIIWFLDDPPAATANPPPPPLYPPRD</sequence>
<evidence type="ECO:0000313" key="3">
    <source>
        <dbReference type="Proteomes" id="UP000008022"/>
    </source>
</evidence>
<name>A0A0E0Q892_ORYRU</name>
<reference evidence="3" key="1">
    <citation type="submission" date="2013-06" db="EMBL/GenBank/DDBJ databases">
        <authorList>
            <person name="Zhao Q."/>
        </authorList>
    </citation>
    <scope>NUCLEOTIDE SEQUENCE</scope>
    <source>
        <strain evidence="3">cv. W1943</strain>
    </source>
</reference>
<protein>
    <recommendedName>
        <fullName evidence="4">DUF834 domain-containing protein</fullName>
    </recommendedName>
</protein>
<keyword evidence="3" id="KW-1185">Reference proteome</keyword>
<dbReference type="Proteomes" id="UP000008022">
    <property type="component" value="Unassembled WGS sequence"/>
</dbReference>
<dbReference type="HOGENOM" id="CLU_1848391_0_0_1"/>
<dbReference type="AlphaFoldDB" id="A0A0E0Q892"/>
<feature type="region of interest" description="Disordered" evidence="1">
    <location>
        <begin position="42"/>
        <end position="70"/>
    </location>
</feature>
<evidence type="ECO:0008006" key="4">
    <source>
        <dbReference type="Google" id="ProtNLM"/>
    </source>
</evidence>
<evidence type="ECO:0000313" key="2">
    <source>
        <dbReference type="EnsemblPlants" id="ORUFI07G14730.1"/>
    </source>
</evidence>
<feature type="region of interest" description="Disordered" evidence="1">
    <location>
        <begin position="1"/>
        <end position="24"/>
    </location>
</feature>
<dbReference type="Gramene" id="ORUFI07G14730.1">
    <property type="protein sequence ID" value="ORUFI07G14730.1"/>
    <property type="gene ID" value="ORUFI07G14730"/>
</dbReference>
<organism evidence="2 3">
    <name type="scientific">Oryza rufipogon</name>
    <name type="common">Brownbeard rice</name>
    <name type="synonym">Asian wild rice</name>
    <dbReference type="NCBI Taxonomy" id="4529"/>
    <lineage>
        <taxon>Eukaryota</taxon>
        <taxon>Viridiplantae</taxon>
        <taxon>Streptophyta</taxon>
        <taxon>Embryophyta</taxon>
        <taxon>Tracheophyta</taxon>
        <taxon>Spermatophyta</taxon>
        <taxon>Magnoliopsida</taxon>
        <taxon>Liliopsida</taxon>
        <taxon>Poales</taxon>
        <taxon>Poaceae</taxon>
        <taxon>BOP clade</taxon>
        <taxon>Oryzoideae</taxon>
        <taxon>Oryzeae</taxon>
        <taxon>Oryzinae</taxon>
        <taxon>Oryza</taxon>
    </lineage>
</organism>
<proteinExistence type="predicted"/>
<reference evidence="2" key="2">
    <citation type="submission" date="2015-06" db="UniProtKB">
        <authorList>
            <consortium name="EnsemblPlants"/>
        </authorList>
    </citation>
    <scope>IDENTIFICATION</scope>
</reference>